<evidence type="ECO:0000259" key="6">
    <source>
        <dbReference type="Pfam" id="PF00136"/>
    </source>
</evidence>
<keyword evidence="5" id="KW-0239">DNA-directed DNA polymerase</keyword>
<keyword evidence="3" id="KW-0808">Transferase</keyword>
<evidence type="ECO:0000256" key="5">
    <source>
        <dbReference type="ARBA" id="ARBA00022932"/>
    </source>
</evidence>
<evidence type="ECO:0000256" key="2">
    <source>
        <dbReference type="ARBA" id="ARBA00012417"/>
    </source>
</evidence>
<feature type="domain" description="DNA-directed DNA polymerase family B multifunctional" evidence="6">
    <location>
        <begin position="1"/>
        <end position="175"/>
    </location>
</feature>
<dbReference type="InterPro" id="IPR023211">
    <property type="entry name" value="DNA_pol_palm_dom_sf"/>
</dbReference>
<evidence type="ECO:0000256" key="3">
    <source>
        <dbReference type="ARBA" id="ARBA00022679"/>
    </source>
</evidence>
<evidence type="ECO:0000256" key="4">
    <source>
        <dbReference type="ARBA" id="ARBA00022695"/>
    </source>
</evidence>
<dbReference type="PROSITE" id="PS00116">
    <property type="entry name" value="DNA_POLYMERASE_B"/>
    <property type="match status" value="1"/>
</dbReference>
<reference evidence="8" key="1">
    <citation type="submission" date="2025-08" db="UniProtKB">
        <authorList>
            <consortium name="RefSeq"/>
        </authorList>
    </citation>
    <scope>IDENTIFICATION</scope>
    <source>
        <tissue evidence="8">Whole body</tissue>
    </source>
</reference>
<dbReference type="InterPro" id="IPR043502">
    <property type="entry name" value="DNA/RNA_pol_sf"/>
</dbReference>
<dbReference type="Gene3D" id="3.90.1600.10">
    <property type="entry name" value="Palm domain of DNA polymerase"/>
    <property type="match status" value="1"/>
</dbReference>
<dbReference type="Gene3D" id="1.10.287.690">
    <property type="entry name" value="Helix hairpin bin"/>
    <property type="match status" value="1"/>
</dbReference>
<comment type="similarity">
    <text evidence="1">Belongs to the DNA polymerase type-B family.</text>
</comment>
<sequence>MDFTSLYPSIIIEYNLCLSTIPGATTCIDYQELKIPESNSELGIIPKEMYKLIKYRKQLKELMKSPCISSSLKMQYNTKQLALKLMANSLYGCLGAPSCRFYAKGLAALITSKGRKILSNTKSLIESMKHQVIYGDTDSVMIKTDVLDYDKVISIGNKIKEEVNKSFKHIKLSIDSH</sequence>
<evidence type="ECO:0000313" key="7">
    <source>
        <dbReference type="Proteomes" id="UP000694924"/>
    </source>
</evidence>
<dbReference type="SUPFAM" id="SSF56672">
    <property type="entry name" value="DNA/RNA polymerases"/>
    <property type="match status" value="1"/>
</dbReference>
<gene>
    <name evidence="8" type="primary">LOC107066146</name>
</gene>
<evidence type="ECO:0000256" key="1">
    <source>
        <dbReference type="ARBA" id="ARBA00005755"/>
    </source>
</evidence>
<accession>A0ABM1I6Y9</accession>
<keyword evidence="7" id="KW-1185">Reference proteome</keyword>
<dbReference type="PANTHER" id="PTHR45861">
    <property type="entry name" value="DNA POLYMERASE ALPHA CATALYTIC SUBUNIT"/>
    <property type="match status" value="1"/>
</dbReference>
<dbReference type="GeneID" id="107066146"/>
<dbReference type="PANTHER" id="PTHR45861:SF1">
    <property type="entry name" value="DNA POLYMERASE ALPHA CATALYTIC SUBUNIT"/>
    <property type="match status" value="1"/>
</dbReference>
<dbReference type="Pfam" id="PF00136">
    <property type="entry name" value="DNA_pol_B"/>
    <property type="match status" value="1"/>
</dbReference>
<dbReference type="InterPro" id="IPR006172">
    <property type="entry name" value="DNA-dir_DNA_pol_B"/>
</dbReference>
<name>A0ABM1I6Y9_POLDO</name>
<protein>
    <recommendedName>
        <fullName evidence="2">DNA-directed DNA polymerase</fullName>
        <ecNumber evidence="2">2.7.7.7</ecNumber>
    </recommendedName>
</protein>
<dbReference type="InterPro" id="IPR017964">
    <property type="entry name" value="DNA-dir_DNA_pol_B_CS"/>
</dbReference>
<dbReference type="PRINTS" id="PR00106">
    <property type="entry name" value="DNAPOLB"/>
</dbReference>
<proteinExistence type="inferred from homology"/>
<dbReference type="RefSeq" id="XP_015175976.1">
    <property type="nucleotide sequence ID" value="XM_015320490.1"/>
</dbReference>
<keyword evidence="4" id="KW-0548">Nucleotidyltransferase</keyword>
<dbReference type="Proteomes" id="UP000694924">
    <property type="component" value="Unplaced"/>
</dbReference>
<evidence type="ECO:0000313" key="8">
    <source>
        <dbReference type="RefSeq" id="XP_015175976.1"/>
    </source>
</evidence>
<dbReference type="EC" id="2.7.7.7" evidence="2"/>
<dbReference type="InterPro" id="IPR006134">
    <property type="entry name" value="DNA-dir_DNA_pol_B_multi_dom"/>
</dbReference>
<organism evidence="7 8">
    <name type="scientific">Polistes dominula</name>
    <name type="common">European paper wasp</name>
    <name type="synonym">Vespa dominula</name>
    <dbReference type="NCBI Taxonomy" id="743375"/>
    <lineage>
        <taxon>Eukaryota</taxon>
        <taxon>Metazoa</taxon>
        <taxon>Ecdysozoa</taxon>
        <taxon>Arthropoda</taxon>
        <taxon>Hexapoda</taxon>
        <taxon>Insecta</taxon>
        <taxon>Pterygota</taxon>
        <taxon>Neoptera</taxon>
        <taxon>Endopterygota</taxon>
        <taxon>Hymenoptera</taxon>
        <taxon>Apocrita</taxon>
        <taxon>Aculeata</taxon>
        <taxon>Vespoidea</taxon>
        <taxon>Vespidae</taxon>
        <taxon>Polistinae</taxon>
        <taxon>Polistini</taxon>
        <taxon>Polistes</taxon>
    </lineage>
</organism>